<evidence type="ECO:0000313" key="2">
    <source>
        <dbReference type="EMBL" id="KAJ7657489.1"/>
    </source>
</evidence>
<dbReference type="EMBL" id="JARKIE010000290">
    <property type="protein sequence ID" value="KAJ7657489.1"/>
    <property type="molecule type" value="Genomic_DNA"/>
</dbReference>
<comment type="caution">
    <text evidence="2">The sequence shown here is derived from an EMBL/GenBank/DDBJ whole genome shotgun (WGS) entry which is preliminary data.</text>
</comment>
<gene>
    <name evidence="2" type="ORF">B0H17DRAFT_1145923</name>
</gene>
<name>A0AAD7CQS9_MYCRO</name>
<reference evidence="2" key="1">
    <citation type="submission" date="2023-03" db="EMBL/GenBank/DDBJ databases">
        <title>Massive genome expansion in bonnet fungi (Mycena s.s.) driven by repeated elements and novel gene families across ecological guilds.</title>
        <authorList>
            <consortium name="Lawrence Berkeley National Laboratory"/>
            <person name="Harder C.B."/>
            <person name="Miyauchi S."/>
            <person name="Viragh M."/>
            <person name="Kuo A."/>
            <person name="Thoen E."/>
            <person name="Andreopoulos B."/>
            <person name="Lu D."/>
            <person name="Skrede I."/>
            <person name="Drula E."/>
            <person name="Henrissat B."/>
            <person name="Morin E."/>
            <person name="Kohler A."/>
            <person name="Barry K."/>
            <person name="LaButti K."/>
            <person name="Morin E."/>
            <person name="Salamov A."/>
            <person name="Lipzen A."/>
            <person name="Mereny Z."/>
            <person name="Hegedus B."/>
            <person name="Baldrian P."/>
            <person name="Stursova M."/>
            <person name="Weitz H."/>
            <person name="Taylor A."/>
            <person name="Grigoriev I.V."/>
            <person name="Nagy L.G."/>
            <person name="Martin F."/>
            <person name="Kauserud H."/>
        </authorList>
    </citation>
    <scope>NUCLEOTIDE SEQUENCE</scope>
    <source>
        <strain evidence="2">CBHHK067</strain>
    </source>
</reference>
<evidence type="ECO:0000256" key="1">
    <source>
        <dbReference type="SAM" id="MobiDB-lite"/>
    </source>
</evidence>
<evidence type="ECO:0000313" key="3">
    <source>
        <dbReference type="Proteomes" id="UP001221757"/>
    </source>
</evidence>
<keyword evidence="3" id="KW-1185">Reference proteome</keyword>
<accession>A0AAD7CQS9</accession>
<proteinExistence type="predicted"/>
<organism evidence="2 3">
    <name type="scientific">Mycena rosella</name>
    <name type="common">Pink bonnet</name>
    <name type="synonym">Agaricus rosellus</name>
    <dbReference type="NCBI Taxonomy" id="1033263"/>
    <lineage>
        <taxon>Eukaryota</taxon>
        <taxon>Fungi</taxon>
        <taxon>Dikarya</taxon>
        <taxon>Basidiomycota</taxon>
        <taxon>Agaricomycotina</taxon>
        <taxon>Agaricomycetes</taxon>
        <taxon>Agaricomycetidae</taxon>
        <taxon>Agaricales</taxon>
        <taxon>Marasmiineae</taxon>
        <taxon>Mycenaceae</taxon>
        <taxon>Mycena</taxon>
    </lineage>
</organism>
<protein>
    <submittedName>
        <fullName evidence="2">Uncharacterized protein</fullName>
    </submittedName>
</protein>
<feature type="region of interest" description="Disordered" evidence="1">
    <location>
        <begin position="440"/>
        <end position="485"/>
    </location>
</feature>
<dbReference type="Proteomes" id="UP001221757">
    <property type="component" value="Unassembled WGS sequence"/>
</dbReference>
<sequence length="622" mass="65874">MYCTAPYPTTIRRPRTRAFTLSVAAVTAPASRVDKAGPLIGKLAGAPTVLDLCAPPAVSRSSRALSVPYHIAMTYRRGRVGCPSSQAKADCMVPGVIVSLPQHTKACSRVAHVGRAHVFEARSCQIRKFTEFTQIASNWKERAEMTAREGRQAASLECMFGVRQVERRESKRGFYYEVHVAGARGAEKPRGGGVGTEGYAGASSLTRRGGVEGRCVRCGVRDEVLLGGEKDCATEPAGPVVGAVAVAVAPRCDGVGAGLRCEDDAASLSRAARGDVGSGERARRADGDAGGAGDVVACGCAGRCVRPTRRYASPSCAMGMWAAGTRSGGGGVAGVELCVKRRVWAGWRCAREARRDGGGASLFGGRAGVGCDEAGAVCGRRAAGARCGQRGACTARRDGPGPGFVLASCGCEGEGKRMRLRAPWCARGLRLRARFTAQDGGGGRGLEGPSSARQLHPEPVASRSAAEWVDGRDSSGAAAQQREWARDGGLGASRLAWTTRGERVLNSCAHLPISNFPIFYLFEINKDFKLRFGTASARASALENRRHVSMVAGSMMMDFRGYLSNEKIRSGKEREGRFGELGARKRLGWSTRLPIAVAGSRATVPVVIRLIWLLSRPIIARY</sequence>
<dbReference type="AlphaFoldDB" id="A0AAD7CQS9"/>